<protein>
    <submittedName>
        <fullName evidence="4">Sulfatase-modifying factor enzyme 1</fullName>
    </submittedName>
</protein>
<comment type="caution">
    <text evidence="4">The sequence shown here is derived from an EMBL/GenBank/DDBJ whole genome shotgun (WGS) entry which is preliminary data.</text>
</comment>
<keyword evidence="2" id="KW-0812">Transmembrane</keyword>
<dbReference type="Proteomes" id="UP000231134">
    <property type="component" value="Unassembled WGS sequence"/>
</dbReference>
<keyword evidence="5" id="KW-1185">Reference proteome</keyword>
<dbReference type="AlphaFoldDB" id="A0A2M9AAD5"/>
<dbReference type="InterPro" id="IPR005532">
    <property type="entry name" value="SUMF_dom"/>
</dbReference>
<evidence type="ECO:0000256" key="2">
    <source>
        <dbReference type="SAM" id="Phobius"/>
    </source>
</evidence>
<dbReference type="InterPro" id="IPR042095">
    <property type="entry name" value="SUMF_sf"/>
</dbReference>
<feature type="transmembrane region" description="Helical" evidence="2">
    <location>
        <begin position="21"/>
        <end position="38"/>
    </location>
</feature>
<keyword evidence="2" id="KW-0472">Membrane</keyword>
<feature type="region of interest" description="Disordered" evidence="1">
    <location>
        <begin position="96"/>
        <end position="115"/>
    </location>
</feature>
<dbReference type="InterPro" id="IPR051043">
    <property type="entry name" value="Sulfatase_Mod_Factor_Kinase"/>
</dbReference>
<accession>A0A2M9AAD5</accession>
<dbReference type="Pfam" id="PF03781">
    <property type="entry name" value="FGE-sulfatase"/>
    <property type="match status" value="1"/>
</dbReference>
<evidence type="ECO:0000313" key="4">
    <source>
        <dbReference type="EMBL" id="PJJ42650.1"/>
    </source>
</evidence>
<dbReference type="PANTHER" id="PTHR23150:SF19">
    <property type="entry name" value="FORMYLGLYCINE-GENERATING ENZYME"/>
    <property type="match status" value="1"/>
</dbReference>
<evidence type="ECO:0000259" key="3">
    <source>
        <dbReference type="Pfam" id="PF03781"/>
    </source>
</evidence>
<sequence length="409" mass="46601">MTENEKKVSDRIRQRKRRYHLTILILMVLLLLTLFVVQCELSKMQSDMLAEREAMLDSISTYDNLRLDSLKRYNDSLEAARADSIARYNDSLAIQQPKELSPEEKAHQDSIAKRRKEIRDSLEREKKALEDSLKQARAAVADSIARADSIRKADCIAYANRDSIPPEATIVPPEGRYYDPIQLKVKCDEYKCKTYYSIGDTNHIQELTKAVEYNKTGDVYYLAEDSAGNRTAWQKVHYDMASDNVCGKNAYPVPVNGKTVCVDAYEYPNQPDAVVKDMVSHEQAKTLCANAGKRLCQFDEWSAACKGKDNLRYSYGSSYKPAKCNTNSSKARRAGRKEQCRSWYGMYDMNGNLWEWTDSPAEGAANRYIVAGGAWDTQNQSKCTDTKYSFYPQNQYNFVGFRCCADAKP</sequence>
<proteinExistence type="predicted"/>
<dbReference type="OrthoDB" id="9804878at2"/>
<dbReference type="RefSeq" id="WP_100426497.1">
    <property type="nucleotide sequence ID" value="NZ_PGEX01000001.1"/>
</dbReference>
<name>A0A2M9AAD5_9BACT</name>
<organism evidence="4 5">
    <name type="scientific">Hallerella succinigenes</name>
    <dbReference type="NCBI Taxonomy" id="1896222"/>
    <lineage>
        <taxon>Bacteria</taxon>
        <taxon>Pseudomonadati</taxon>
        <taxon>Fibrobacterota</taxon>
        <taxon>Fibrobacteria</taxon>
        <taxon>Fibrobacterales</taxon>
        <taxon>Fibrobacteraceae</taxon>
        <taxon>Hallerella</taxon>
    </lineage>
</organism>
<dbReference type="EMBL" id="PGEX01000001">
    <property type="protein sequence ID" value="PJJ42650.1"/>
    <property type="molecule type" value="Genomic_DNA"/>
</dbReference>
<evidence type="ECO:0000313" key="5">
    <source>
        <dbReference type="Proteomes" id="UP000231134"/>
    </source>
</evidence>
<dbReference type="Gene3D" id="3.90.1580.10">
    <property type="entry name" value="paralog of FGE (formylglycine-generating enzyme)"/>
    <property type="match status" value="1"/>
</dbReference>
<feature type="compositionally biased region" description="Basic and acidic residues" evidence="1">
    <location>
        <begin position="100"/>
        <end position="115"/>
    </location>
</feature>
<gene>
    <name evidence="4" type="ORF">BGX16_2691</name>
</gene>
<dbReference type="SUPFAM" id="SSF56436">
    <property type="entry name" value="C-type lectin-like"/>
    <property type="match status" value="1"/>
</dbReference>
<evidence type="ECO:0000256" key="1">
    <source>
        <dbReference type="SAM" id="MobiDB-lite"/>
    </source>
</evidence>
<dbReference type="PANTHER" id="PTHR23150">
    <property type="entry name" value="SULFATASE MODIFYING FACTOR 1, 2"/>
    <property type="match status" value="1"/>
</dbReference>
<dbReference type="GO" id="GO:0120147">
    <property type="term" value="F:formylglycine-generating oxidase activity"/>
    <property type="evidence" value="ECO:0007669"/>
    <property type="project" value="TreeGrafter"/>
</dbReference>
<dbReference type="InterPro" id="IPR016187">
    <property type="entry name" value="CTDL_fold"/>
</dbReference>
<keyword evidence="2" id="KW-1133">Transmembrane helix</keyword>
<feature type="domain" description="Sulfatase-modifying factor enzyme-like" evidence="3">
    <location>
        <begin position="278"/>
        <end position="404"/>
    </location>
</feature>
<reference evidence="4 5" key="1">
    <citation type="submission" date="2017-11" db="EMBL/GenBank/DDBJ databases">
        <title>Animal gut microbial communities from fecal samples from Wisconsin, USA.</title>
        <authorList>
            <person name="Neumann A."/>
        </authorList>
    </citation>
    <scope>NUCLEOTIDE SEQUENCE [LARGE SCALE GENOMIC DNA]</scope>
    <source>
        <strain evidence="4 5">UWS3</strain>
    </source>
</reference>